<sequence>MLDINLFRKEKGGDPDRVRESQRRRYDKVELVDEVIAADDEWRRADYTLVQARTALNALQKRIQVLYKAKAKDEAAALLVEKAAIEAQISAAAGVEAAAAAARDTLLGGIGNLVADSAPVDNDEDRNPVERTWGDAAEAPGKGLNHVDLLHMIGGVEYKRGTSVAGNRGYFLKGPGARLNMALATYGVQFLAARDFTAMQTPYFMETAEMAKCAQLEDFDEQLYKVSGEGTDKYLVATSEQPMCAYHAGEWVDPQELPTRYASFSTCFRKEAGSHGRDTLGIFRVHQFDKVEQFVLTSPDKDESWTEMEALITHAEDFYKSLSLPHRVVGIVSGKLNKAAAKKYDLEGWYPASGEFRELVSCSNCTDYQARRLGTRYGTKKKGETEKR</sequence>
<keyword evidence="2" id="KW-1185">Reference proteome</keyword>
<evidence type="ECO:0000313" key="2">
    <source>
        <dbReference type="Proteomes" id="UP000798662"/>
    </source>
</evidence>
<accession>A0ACC3C806</accession>
<organism evidence="1 2">
    <name type="scientific">Pyropia yezoensis</name>
    <name type="common">Susabi-nori</name>
    <name type="synonym">Porphyra yezoensis</name>
    <dbReference type="NCBI Taxonomy" id="2788"/>
    <lineage>
        <taxon>Eukaryota</taxon>
        <taxon>Rhodophyta</taxon>
        <taxon>Bangiophyceae</taxon>
        <taxon>Bangiales</taxon>
        <taxon>Bangiaceae</taxon>
        <taxon>Pyropia</taxon>
    </lineage>
</organism>
<comment type="caution">
    <text evidence="1">The sequence shown here is derived from an EMBL/GenBank/DDBJ whole genome shotgun (WGS) entry which is preliminary data.</text>
</comment>
<dbReference type="Proteomes" id="UP000798662">
    <property type="component" value="Chromosome 2"/>
</dbReference>
<protein>
    <submittedName>
        <fullName evidence="1">Uncharacterized protein</fullName>
    </submittedName>
</protein>
<evidence type="ECO:0000313" key="1">
    <source>
        <dbReference type="EMBL" id="KAK1866355.1"/>
    </source>
</evidence>
<proteinExistence type="predicted"/>
<gene>
    <name evidence="1" type="ORF">I4F81_008875</name>
</gene>
<dbReference type="EMBL" id="CM020619">
    <property type="protein sequence ID" value="KAK1866355.1"/>
    <property type="molecule type" value="Genomic_DNA"/>
</dbReference>
<reference evidence="1" key="1">
    <citation type="submission" date="2019-11" db="EMBL/GenBank/DDBJ databases">
        <title>Nori genome reveals adaptations in red seaweeds to the harsh intertidal environment.</title>
        <authorList>
            <person name="Wang D."/>
            <person name="Mao Y."/>
        </authorList>
    </citation>
    <scope>NUCLEOTIDE SEQUENCE</scope>
    <source>
        <tissue evidence="1">Gametophyte</tissue>
    </source>
</reference>
<name>A0ACC3C806_PYRYE</name>